<evidence type="ECO:0000256" key="1">
    <source>
        <dbReference type="ARBA" id="ARBA00022801"/>
    </source>
</evidence>
<reference evidence="3" key="2">
    <citation type="submission" date="2021-01" db="EMBL/GenBank/DDBJ databases">
        <authorList>
            <person name="Hahn C.R."/>
            <person name="Youssef N.H."/>
            <person name="Elshahed M."/>
        </authorList>
    </citation>
    <scope>NUCLEOTIDE SEQUENCE</scope>
    <source>
        <strain evidence="3">Zod_Metabat.24</strain>
    </source>
</reference>
<dbReference type="Gene3D" id="1.10.3210.10">
    <property type="entry name" value="Hypothetical protein af1432"/>
    <property type="match status" value="1"/>
</dbReference>
<dbReference type="PANTHER" id="PTHR37294">
    <property type="entry name" value="3'-5' EXORIBONUCLEASE YHAM"/>
    <property type="match status" value="1"/>
</dbReference>
<dbReference type="CDD" id="cd04492">
    <property type="entry name" value="YhaM_OBF_like"/>
    <property type="match status" value="1"/>
</dbReference>
<dbReference type="InterPro" id="IPR050798">
    <property type="entry name" value="YhaM_exoribonuc/phosphodiest"/>
</dbReference>
<dbReference type="Proteomes" id="UP000809273">
    <property type="component" value="Unassembled WGS sequence"/>
</dbReference>
<sequence length="349" mass="39856">MKKVFVDELSAGIQVDSVFLVRDKNLATTKNGNPFLNLNLIDRTGKIAAKVWERRDDPGYVERINGDFGKNDFVRVSGRVETYMENIQLIVDSIGQVAAGDVELSDFIPTGDRNPDEMVRELMKIGEKIRNPYIKRLLSAFFTDNDFMRKFKQAPAAKKLHQAYLGGLLEHTLNLVKMAMAVSEHYPHVNRDLLVCGTILHDIGKMEELDYERSFDYSDSGRLLGHIFIGAEMVRERIKMIEGFPERLADLIIHMILSHHGEFVHGSPVLPAIPEAIILHHVDNMDAKVWGFMGEVERSSDIDGNWTRYSNVYERFIYKGDTFLDLSGDEGEKEKKKKKKLSMSLFDDE</sequence>
<dbReference type="InterPro" id="IPR006674">
    <property type="entry name" value="HD_domain"/>
</dbReference>
<dbReference type="PANTHER" id="PTHR37294:SF1">
    <property type="entry name" value="3'-5' EXORIBONUCLEASE YHAM"/>
    <property type="match status" value="1"/>
</dbReference>
<dbReference type="InterPro" id="IPR004365">
    <property type="entry name" value="NA-bd_OB_tRNA"/>
</dbReference>
<dbReference type="InterPro" id="IPR012340">
    <property type="entry name" value="NA-bd_OB-fold"/>
</dbReference>
<dbReference type="SMART" id="SM00471">
    <property type="entry name" value="HDc"/>
    <property type="match status" value="1"/>
</dbReference>
<dbReference type="GO" id="GO:0031125">
    <property type="term" value="P:rRNA 3'-end processing"/>
    <property type="evidence" value="ECO:0007669"/>
    <property type="project" value="TreeGrafter"/>
</dbReference>
<dbReference type="EMBL" id="JAFGIX010000019">
    <property type="protein sequence ID" value="MBN1572338.1"/>
    <property type="molecule type" value="Genomic_DNA"/>
</dbReference>
<dbReference type="CDD" id="cd00077">
    <property type="entry name" value="HDc"/>
    <property type="match status" value="1"/>
</dbReference>
<dbReference type="GO" id="GO:0003676">
    <property type="term" value="F:nucleic acid binding"/>
    <property type="evidence" value="ECO:0007669"/>
    <property type="project" value="InterPro"/>
</dbReference>
<dbReference type="InterPro" id="IPR003607">
    <property type="entry name" value="HD/PDEase_dom"/>
</dbReference>
<evidence type="ECO:0000259" key="2">
    <source>
        <dbReference type="SMART" id="SM00471"/>
    </source>
</evidence>
<protein>
    <submittedName>
        <fullName evidence="3">HD domain-containing protein</fullName>
    </submittedName>
</protein>
<gene>
    <name evidence="3" type="ORF">JW984_03985</name>
</gene>
<accession>A0A9D8KDW0</accession>
<name>A0A9D8KDW0_9DELT</name>
<comment type="caution">
    <text evidence="3">The sequence shown here is derived from an EMBL/GenBank/DDBJ whole genome shotgun (WGS) entry which is preliminary data.</text>
</comment>
<reference evidence="3" key="1">
    <citation type="journal article" date="2021" name="Environ. Microbiol.">
        <title>Genomic characterization of three novel Desulfobacterota classes expand the metabolic and phylogenetic diversity of the phylum.</title>
        <authorList>
            <person name="Murphy C.L."/>
            <person name="Biggerstaff J."/>
            <person name="Eichhorn A."/>
            <person name="Ewing E."/>
            <person name="Shahan R."/>
            <person name="Soriano D."/>
            <person name="Stewart S."/>
            <person name="VanMol K."/>
            <person name="Walker R."/>
            <person name="Walters P."/>
            <person name="Elshahed M.S."/>
            <person name="Youssef N.H."/>
        </authorList>
    </citation>
    <scope>NUCLEOTIDE SEQUENCE</scope>
    <source>
        <strain evidence="3">Zod_Metabat.24</strain>
    </source>
</reference>
<organism evidence="3 4">
    <name type="scientific">Candidatus Zymogenus saltonus</name>
    <dbReference type="NCBI Taxonomy" id="2844893"/>
    <lineage>
        <taxon>Bacteria</taxon>
        <taxon>Deltaproteobacteria</taxon>
        <taxon>Candidatus Zymogenia</taxon>
        <taxon>Candidatus Zymogeniales</taxon>
        <taxon>Candidatus Zymogenaceae</taxon>
        <taxon>Candidatus Zymogenus</taxon>
    </lineage>
</organism>
<dbReference type="GO" id="GO:0016787">
    <property type="term" value="F:hydrolase activity"/>
    <property type="evidence" value="ECO:0007669"/>
    <property type="project" value="UniProtKB-KW"/>
</dbReference>
<dbReference type="SUPFAM" id="SSF109604">
    <property type="entry name" value="HD-domain/PDEase-like"/>
    <property type="match status" value="1"/>
</dbReference>
<proteinExistence type="predicted"/>
<keyword evidence="1" id="KW-0378">Hydrolase</keyword>
<dbReference type="Pfam" id="PF01966">
    <property type="entry name" value="HD"/>
    <property type="match status" value="1"/>
</dbReference>
<dbReference type="NCBIfam" id="TIGR00277">
    <property type="entry name" value="HDIG"/>
    <property type="match status" value="1"/>
</dbReference>
<dbReference type="Pfam" id="PF01336">
    <property type="entry name" value="tRNA_anti-codon"/>
    <property type="match status" value="1"/>
</dbReference>
<dbReference type="AlphaFoldDB" id="A0A9D8KDW0"/>
<dbReference type="InterPro" id="IPR006675">
    <property type="entry name" value="HDIG_dom"/>
</dbReference>
<evidence type="ECO:0000313" key="4">
    <source>
        <dbReference type="Proteomes" id="UP000809273"/>
    </source>
</evidence>
<evidence type="ECO:0000313" key="3">
    <source>
        <dbReference type="EMBL" id="MBN1572338.1"/>
    </source>
</evidence>
<dbReference type="Gene3D" id="2.40.50.140">
    <property type="entry name" value="Nucleic acid-binding proteins"/>
    <property type="match status" value="1"/>
</dbReference>
<feature type="domain" description="HD/PDEase" evidence="2">
    <location>
        <begin position="164"/>
        <end position="297"/>
    </location>
</feature>